<name>A0AAQ3UAY8_PASNO</name>
<keyword evidence="5" id="KW-0472">Membrane</keyword>
<evidence type="ECO:0000256" key="4">
    <source>
        <dbReference type="PROSITE-ProRule" id="PRU01343"/>
    </source>
</evidence>
<evidence type="ECO:0000256" key="3">
    <source>
        <dbReference type="ARBA" id="ARBA00022833"/>
    </source>
</evidence>
<dbReference type="PROSITE" id="PS51999">
    <property type="entry name" value="ZF_GRF"/>
    <property type="match status" value="1"/>
</dbReference>
<dbReference type="AlphaFoldDB" id="A0AAQ3UAY8"/>
<protein>
    <recommendedName>
        <fullName evidence="6">GRF-type domain-containing protein</fullName>
    </recommendedName>
</protein>
<dbReference type="GO" id="GO:0008270">
    <property type="term" value="F:zinc ion binding"/>
    <property type="evidence" value="ECO:0007669"/>
    <property type="project" value="UniProtKB-KW"/>
</dbReference>
<accession>A0AAQ3UAY8</accession>
<keyword evidence="1" id="KW-0479">Metal-binding</keyword>
<dbReference type="PANTHER" id="PTHR33248">
    <property type="entry name" value="ZINC ION-BINDING PROTEIN"/>
    <property type="match status" value="1"/>
</dbReference>
<dbReference type="Proteomes" id="UP001341281">
    <property type="component" value="Chromosome 07"/>
</dbReference>
<feature type="domain" description="GRF-type" evidence="6">
    <location>
        <begin position="40"/>
        <end position="81"/>
    </location>
</feature>
<gene>
    <name evidence="7" type="ORF">U9M48_033762</name>
</gene>
<evidence type="ECO:0000256" key="2">
    <source>
        <dbReference type="ARBA" id="ARBA00022771"/>
    </source>
</evidence>
<evidence type="ECO:0000259" key="6">
    <source>
        <dbReference type="PROSITE" id="PS51999"/>
    </source>
</evidence>
<reference evidence="7 8" key="1">
    <citation type="submission" date="2024-02" db="EMBL/GenBank/DDBJ databases">
        <title>High-quality chromosome-scale genome assembly of Pensacola bahiagrass (Paspalum notatum Flugge var. saurae).</title>
        <authorList>
            <person name="Vega J.M."/>
            <person name="Podio M."/>
            <person name="Orjuela J."/>
            <person name="Siena L.A."/>
            <person name="Pessino S.C."/>
            <person name="Combes M.C."/>
            <person name="Mariac C."/>
            <person name="Albertini E."/>
            <person name="Pupilli F."/>
            <person name="Ortiz J.P.A."/>
            <person name="Leblanc O."/>
        </authorList>
    </citation>
    <scope>NUCLEOTIDE SEQUENCE [LARGE SCALE GENOMIC DNA]</scope>
    <source>
        <strain evidence="7">R1</strain>
        <tissue evidence="7">Leaf</tissue>
    </source>
</reference>
<feature type="transmembrane region" description="Helical" evidence="5">
    <location>
        <begin position="160"/>
        <end position="177"/>
    </location>
</feature>
<evidence type="ECO:0000313" key="8">
    <source>
        <dbReference type="Proteomes" id="UP001341281"/>
    </source>
</evidence>
<evidence type="ECO:0000313" key="7">
    <source>
        <dbReference type="EMBL" id="WVZ87067.1"/>
    </source>
</evidence>
<keyword evidence="3" id="KW-0862">Zinc</keyword>
<keyword evidence="2 4" id="KW-0863">Zinc-finger</keyword>
<evidence type="ECO:0000256" key="1">
    <source>
        <dbReference type="ARBA" id="ARBA00022723"/>
    </source>
</evidence>
<evidence type="ECO:0000256" key="5">
    <source>
        <dbReference type="SAM" id="Phobius"/>
    </source>
</evidence>
<dbReference type="EMBL" id="CP144751">
    <property type="protein sequence ID" value="WVZ87067.1"/>
    <property type="molecule type" value="Genomic_DNA"/>
</dbReference>
<keyword evidence="5" id="KW-1133">Transmembrane helix</keyword>
<proteinExistence type="predicted"/>
<keyword evidence="8" id="KW-1185">Reference proteome</keyword>
<organism evidence="7 8">
    <name type="scientific">Paspalum notatum var. saurae</name>
    <dbReference type="NCBI Taxonomy" id="547442"/>
    <lineage>
        <taxon>Eukaryota</taxon>
        <taxon>Viridiplantae</taxon>
        <taxon>Streptophyta</taxon>
        <taxon>Embryophyta</taxon>
        <taxon>Tracheophyta</taxon>
        <taxon>Spermatophyta</taxon>
        <taxon>Magnoliopsida</taxon>
        <taxon>Liliopsida</taxon>
        <taxon>Poales</taxon>
        <taxon>Poaceae</taxon>
        <taxon>PACMAD clade</taxon>
        <taxon>Panicoideae</taxon>
        <taxon>Andropogonodae</taxon>
        <taxon>Paspaleae</taxon>
        <taxon>Paspalinae</taxon>
        <taxon>Paspalum</taxon>
    </lineage>
</organism>
<sequence>MASSATSGEQSSWCHGEVGHRKSPIPYRSGPLDYQPFVACHCGKKEALWISWSDENPGRRYLKCYRARSGGCTFISWFEDQVESSFIRGLLVDLRDAVWELKKERAILKYELSDAVKKIEKQKLTMGRLLVAMEEGRSREVNSPELELLEKKLVEKKRPWRIALWFAIAGVVFYQVASMGKAD</sequence>
<keyword evidence="5" id="KW-0812">Transmembrane</keyword>
<dbReference type="InterPro" id="IPR010666">
    <property type="entry name" value="Znf_GRF"/>
</dbReference>